<dbReference type="InterPro" id="IPR007278">
    <property type="entry name" value="DUF397"/>
</dbReference>
<evidence type="ECO:0000313" key="2">
    <source>
        <dbReference type="EMBL" id="MBB5871794.1"/>
    </source>
</evidence>
<organism evidence="2 3">
    <name type="scientific">Allocatelliglobosispora scoriae</name>
    <dbReference type="NCBI Taxonomy" id="643052"/>
    <lineage>
        <taxon>Bacteria</taxon>
        <taxon>Bacillati</taxon>
        <taxon>Actinomycetota</taxon>
        <taxon>Actinomycetes</taxon>
        <taxon>Micromonosporales</taxon>
        <taxon>Micromonosporaceae</taxon>
        <taxon>Allocatelliglobosispora</taxon>
    </lineage>
</organism>
<sequence>MTALNSTWRKSSKSGDNGACVEVRYTGESIEVRDTKNRSGGQLSFTAEEWHAFISGVKHLEFDRPA</sequence>
<keyword evidence="3" id="KW-1185">Reference proteome</keyword>
<proteinExistence type="predicted"/>
<keyword evidence="2" id="KW-0645">Protease</keyword>
<dbReference type="GO" id="GO:0008233">
    <property type="term" value="F:peptidase activity"/>
    <property type="evidence" value="ECO:0007669"/>
    <property type="project" value="UniProtKB-KW"/>
</dbReference>
<keyword evidence="2" id="KW-0378">Hydrolase</keyword>
<evidence type="ECO:0000259" key="1">
    <source>
        <dbReference type="Pfam" id="PF04149"/>
    </source>
</evidence>
<dbReference type="GO" id="GO:0006508">
    <property type="term" value="P:proteolysis"/>
    <property type="evidence" value="ECO:0007669"/>
    <property type="project" value="UniProtKB-KW"/>
</dbReference>
<dbReference type="Pfam" id="PF04149">
    <property type="entry name" value="DUF397"/>
    <property type="match status" value="1"/>
</dbReference>
<protein>
    <submittedName>
        <fullName evidence="2">Putative secreted Zn-dependent protease</fullName>
    </submittedName>
</protein>
<comment type="caution">
    <text evidence="2">The sequence shown here is derived from an EMBL/GenBank/DDBJ whole genome shotgun (WGS) entry which is preliminary data.</text>
</comment>
<gene>
    <name evidence="2" type="ORF">F4553_005173</name>
</gene>
<evidence type="ECO:0000313" key="3">
    <source>
        <dbReference type="Proteomes" id="UP000587527"/>
    </source>
</evidence>
<reference evidence="2 3" key="1">
    <citation type="submission" date="2020-08" db="EMBL/GenBank/DDBJ databases">
        <title>Sequencing the genomes of 1000 actinobacteria strains.</title>
        <authorList>
            <person name="Klenk H.-P."/>
        </authorList>
    </citation>
    <scope>NUCLEOTIDE SEQUENCE [LARGE SCALE GENOMIC DNA]</scope>
    <source>
        <strain evidence="2 3">DSM 45362</strain>
    </source>
</reference>
<feature type="domain" description="DUF397" evidence="1">
    <location>
        <begin position="7"/>
        <end position="58"/>
    </location>
</feature>
<accession>A0A841BUB8</accession>
<dbReference type="RefSeq" id="WP_184840082.1">
    <property type="nucleotide sequence ID" value="NZ_JACHMN010000002.1"/>
</dbReference>
<dbReference type="EMBL" id="JACHMN010000002">
    <property type="protein sequence ID" value="MBB5871794.1"/>
    <property type="molecule type" value="Genomic_DNA"/>
</dbReference>
<name>A0A841BUB8_9ACTN</name>
<dbReference type="AlphaFoldDB" id="A0A841BUB8"/>
<dbReference type="Proteomes" id="UP000587527">
    <property type="component" value="Unassembled WGS sequence"/>
</dbReference>